<dbReference type="Proteomes" id="UP000788419">
    <property type="component" value="Unassembled WGS sequence"/>
</dbReference>
<feature type="domain" description="Anti sigma-E protein RseA N-terminal" evidence="2">
    <location>
        <begin position="21"/>
        <end position="87"/>
    </location>
</feature>
<name>A0ABQ6Z8Q3_9GAMM</name>
<dbReference type="InterPro" id="IPR005572">
    <property type="entry name" value="Anti-sigma_E_RseA_N"/>
</dbReference>
<dbReference type="SUPFAM" id="SSF89069">
    <property type="entry name" value="N-terminal, cytoplasmic domain of anti-sigmaE factor RseA"/>
    <property type="match status" value="1"/>
</dbReference>
<evidence type="ECO:0000313" key="4">
    <source>
        <dbReference type="Proteomes" id="UP000788419"/>
    </source>
</evidence>
<dbReference type="InterPro" id="IPR036147">
    <property type="entry name" value="Anti-sigma_E_RseA_N_sf"/>
</dbReference>
<dbReference type="Pfam" id="PF03872">
    <property type="entry name" value="RseA_N"/>
    <property type="match status" value="1"/>
</dbReference>
<dbReference type="RefSeq" id="WP_162409044.1">
    <property type="nucleotide sequence ID" value="NZ_PDWN01000004.1"/>
</dbReference>
<keyword evidence="4" id="KW-1185">Reference proteome</keyword>
<evidence type="ECO:0000313" key="3">
    <source>
        <dbReference type="EMBL" id="KAF1695854.1"/>
    </source>
</evidence>
<evidence type="ECO:0000256" key="1">
    <source>
        <dbReference type="SAM" id="MobiDB-lite"/>
    </source>
</evidence>
<organism evidence="3 4">
    <name type="scientific">Pseudoxanthomonas daejeonensis</name>
    <dbReference type="NCBI Taxonomy" id="266062"/>
    <lineage>
        <taxon>Bacteria</taxon>
        <taxon>Pseudomonadati</taxon>
        <taxon>Pseudomonadota</taxon>
        <taxon>Gammaproteobacteria</taxon>
        <taxon>Lysobacterales</taxon>
        <taxon>Lysobacteraceae</taxon>
        <taxon>Pseudoxanthomonas</taxon>
    </lineage>
</organism>
<feature type="region of interest" description="Disordered" evidence="1">
    <location>
        <begin position="226"/>
        <end position="283"/>
    </location>
</feature>
<feature type="compositionally biased region" description="Acidic residues" evidence="1">
    <location>
        <begin position="270"/>
        <end position="283"/>
    </location>
</feature>
<accession>A0ABQ6Z8Q3</accession>
<gene>
    <name evidence="3" type="ORF">CSC65_04950</name>
</gene>
<comment type="caution">
    <text evidence="3">The sequence shown here is derived from an EMBL/GenBank/DDBJ whole genome shotgun (WGS) entry which is preliminary data.</text>
</comment>
<reference evidence="3 4" key="1">
    <citation type="submission" date="2017-10" db="EMBL/GenBank/DDBJ databases">
        <title>Whole genome sequencing of members of genus Pseudoxanthomonas.</title>
        <authorList>
            <person name="Kumar S."/>
            <person name="Bansal K."/>
            <person name="Kaur A."/>
            <person name="Patil P."/>
            <person name="Sharma S."/>
            <person name="Patil P.B."/>
        </authorList>
    </citation>
    <scope>NUCLEOTIDE SEQUENCE [LARGE SCALE GENOMIC DNA]</scope>
    <source>
        <strain evidence="3 4">DSM 17801</strain>
    </source>
</reference>
<evidence type="ECO:0000259" key="2">
    <source>
        <dbReference type="Pfam" id="PF03872"/>
    </source>
</evidence>
<dbReference type="EMBL" id="PDWN01000004">
    <property type="protein sequence ID" value="KAF1695854.1"/>
    <property type="molecule type" value="Genomic_DNA"/>
</dbReference>
<dbReference type="PANTHER" id="PTHR38104:SF1">
    <property type="entry name" value="ANTI-SIGMA-E FACTOR RSEA"/>
    <property type="match status" value="1"/>
</dbReference>
<protein>
    <recommendedName>
        <fullName evidence="2">Anti sigma-E protein RseA N-terminal domain-containing protein</fullName>
    </recommendedName>
</protein>
<dbReference type="InterPro" id="IPR052383">
    <property type="entry name" value="Anti-sigma-E_RseA-like"/>
</dbReference>
<dbReference type="Gene3D" id="1.10.10.880">
    <property type="entry name" value="Anti sigma-E protein RseA, N-terminal domain"/>
    <property type="match status" value="1"/>
</dbReference>
<dbReference type="CDD" id="cd16328">
    <property type="entry name" value="RseA_N"/>
    <property type="match status" value="1"/>
</dbReference>
<sequence>MSQEPSIPTDANVDKLELHTRQQLSALVDGELSPDEARFLLRRLQHDTELSGRFERWQLGGDVLRGQVKRVAAADLSERIAAAIAGDTAAGHGVQPAAAAGGRAPVWTRWGGGGAALAASVAVVAMLVGRPAAPDQAAAPIPALAMQTLPSPEARLPAAPVAPALPQREVAAVAPPARQQPRPVNRVRPSPAIATESTTAVADAGGASALPADPFASAAPLQARPWPRADLAQPSSGRFTASLGESPVARPFYPFEPSPPVEAAAPVPADDQELPAPPEDDGR</sequence>
<dbReference type="PANTHER" id="PTHR38104">
    <property type="match status" value="1"/>
</dbReference>
<proteinExistence type="predicted"/>